<dbReference type="InterPro" id="IPR004193">
    <property type="entry name" value="Glyco_hydro_13_N"/>
</dbReference>
<dbReference type="CDD" id="cd02856">
    <property type="entry name" value="E_set_GDE_Isoamylase_N"/>
    <property type="match status" value="1"/>
</dbReference>
<dbReference type="RefSeq" id="WP_219081729.1">
    <property type="nucleotide sequence ID" value="NZ_CP079216.1"/>
</dbReference>
<name>A0ABX8SKH1_9ACTN</name>
<feature type="region of interest" description="Disordered" evidence="1">
    <location>
        <begin position="534"/>
        <end position="553"/>
    </location>
</feature>
<evidence type="ECO:0000259" key="2">
    <source>
        <dbReference type="SMART" id="SM00642"/>
    </source>
</evidence>
<dbReference type="EMBL" id="CP079216">
    <property type="protein sequence ID" value="QXT62643.1"/>
    <property type="molecule type" value="Genomic_DNA"/>
</dbReference>
<dbReference type="Pfam" id="PF00128">
    <property type="entry name" value="Alpha-amylase"/>
    <property type="match status" value="1"/>
</dbReference>
<dbReference type="InterPro" id="IPR044505">
    <property type="entry name" value="GlgX_Isoamylase_N_E_set"/>
</dbReference>
<dbReference type="Proteomes" id="UP000824504">
    <property type="component" value="Chromosome"/>
</dbReference>
<dbReference type="PANTHER" id="PTHR43002">
    <property type="entry name" value="GLYCOGEN DEBRANCHING ENZYME"/>
    <property type="match status" value="1"/>
</dbReference>
<evidence type="ECO:0000313" key="3">
    <source>
        <dbReference type="EMBL" id="QXT62643.1"/>
    </source>
</evidence>
<organism evidence="3 4">
    <name type="scientific">Tessaracoccus palaemonis</name>
    <dbReference type="NCBI Taxonomy" id="2829499"/>
    <lineage>
        <taxon>Bacteria</taxon>
        <taxon>Bacillati</taxon>
        <taxon>Actinomycetota</taxon>
        <taxon>Actinomycetes</taxon>
        <taxon>Propionibacteriales</taxon>
        <taxon>Propionibacteriaceae</taxon>
        <taxon>Tessaracoccus</taxon>
    </lineage>
</organism>
<dbReference type="Pfam" id="PF02922">
    <property type="entry name" value="CBM_48"/>
    <property type="match status" value="1"/>
</dbReference>
<proteinExistence type="predicted"/>
<evidence type="ECO:0000256" key="1">
    <source>
        <dbReference type="SAM" id="MobiDB-lite"/>
    </source>
</evidence>
<sequence>MSYVIALDEKSWPRAEWPLGAHPSAEGITFAVYAPAATRVQLEIYPEAMGAGASNTFLLAKGDDGIWRGKVQGLQLNALYAYRVWGPNWPYVDGWEPGSDLGFEADFDEAGNRFNPNKALFDPYAREVTHNVYSDALLDLGVDDGVFGTGDDDVDGVPRRLIDTGPYVPKGVVIAGTATVSPRPHIPGERAAIYETSVEQLTAHPSAARLGELLAREPAFGDVVDIPEQFLGTYKGAGMMAPYLKALGFTTIELLPIHETNASESGRETDKSNAWGYMTLDFFAPNRSYAFDQSLGGPTREFKDMVSSFHDHGLEVYLDVVYNHTAEGGNWNGDASVTGFTNLGGFATAEYYQMTSTKTLVDGATGTGNQMNYSSPAAVDLVLDSLMYWTVDMGVDGFRFDLATVLGRKPAAADADDWTAQKRFFTDHPLLLAIAHMARRRRIEVIAEAWDLWGYEVGNFPRGWGEWNGRYRDAVRRFSKGDGNMTDFLDMVNGDYHHFHDSGGAQKTINFIDAHDGFNLADLVSYQNKVNDQPFPFGPSDGGSDNNLSWDSGGDQALRRQRLRNLWTILFMSRGVPMVVAGDEFGRTQNGNNNPWALHSLAMCNNYAAVATNQPQAVDVDAGVEDAIYHDNLGTFDTEPHVNGLFRFATFMANLRQRHESLQQKHYGDLIPDNEDVSYLFHTPSGDGYPQEGERAVAVHINSPGDDFWMMVNMTSEAIDFRVQAAEEGNVWRRLIDTASWAEPASNHWPEGDGMIVRDVATVQPWSIVVWHQLERPDGSRPVPVWQD</sequence>
<gene>
    <name evidence="3" type="ORF">KDB89_13035</name>
</gene>
<feature type="domain" description="Glycosyl hydrolase family 13 catalytic" evidence="2">
    <location>
        <begin position="212"/>
        <end position="613"/>
    </location>
</feature>
<dbReference type="InterPro" id="IPR006047">
    <property type="entry name" value="GH13_cat_dom"/>
</dbReference>
<keyword evidence="4" id="KW-1185">Reference proteome</keyword>
<protein>
    <submittedName>
        <fullName evidence="3">Glycogen-debranching protein</fullName>
    </submittedName>
</protein>
<dbReference type="SMART" id="SM00642">
    <property type="entry name" value="Aamy"/>
    <property type="match status" value="1"/>
</dbReference>
<accession>A0ABX8SKH1</accession>
<reference evidence="3 4" key="1">
    <citation type="submission" date="2021-07" db="EMBL/GenBank/DDBJ databases">
        <title>complete genome sequencing of Tessaracoccus sp.J1M15.</title>
        <authorList>
            <person name="Bae J.-W."/>
            <person name="Kim D.-y."/>
        </authorList>
    </citation>
    <scope>NUCLEOTIDE SEQUENCE [LARGE SCALE GENOMIC DNA]</scope>
    <source>
        <strain evidence="3 4">J1M15</strain>
    </source>
</reference>
<evidence type="ECO:0000313" key="4">
    <source>
        <dbReference type="Proteomes" id="UP000824504"/>
    </source>
</evidence>